<dbReference type="AlphaFoldDB" id="A0A0A9GLI9"/>
<dbReference type="EMBL" id="GBRH01176373">
    <property type="protein sequence ID" value="JAE21523.1"/>
    <property type="molecule type" value="Transcribed_RNA"/>
</dbReference>
<reference evidence="1" key="2">
    <citation type="journal article" date="2015" name="Data Brief">
        <title>Shoot transcriptome of the giant reed, Arundo donax.</title>
        <authorList>
            <person name="Barrero R.A."/>
            <person name="Guerrero F.D."/>
            <person name="Moolhuijzen P."/>
            <person name="Goolsby J.A."/>
            <person name="Tidwell J."/>
            <person name="Bellgard S.E."/>
            <person name="Bellgard M.I."/>
        </authorList>
    </citation>
    <scope>NUCLEOTIDE SEQUENCE</scope>
    <source>
        <tissue evidence="1">Shoot tissue taken approximately 20 cm above the soil surface</tissue>
    </source>
</reference>
<organism evidence="1">
    <name type="scientific">Arundo donax</name>
    <name type="common">Giant reed</name>
    <name type="synonym">Donax arundinaceus</name>
    <dbReference type="NCBI Taxonomy" id="35708"/>
    <lineage>
        <taxon>Eukaryota</taxon>
        <taxon>Viridiplantae</taxon>
        <taxon>Streptophyta</taxon>
        <taxon>Embryophyta</taxon>
        <taxon>Tracheophyta</taxon>
        <taxon>Spermatophyta</taxon>
        <taxon>Magnoliopsida</taxon>
        <taxon>Liliopsida</taxon>
        <taxon>Poales</taxon>
        <taxon>Poaceae</taxon>
        <taxon>PACMAD clade</taxon>
        <taxon>Arundinoideae</taxon>
        <taxon>Arundineae</taxon>
        <taxon>Arundo</taxon>
    </lineage>
</organism>
<evidence type="ECO:0000313" key="1">
    <source>
        <dbReference type="EMBL" id="JAE21523.1"/>
    </source>
</evidence>
<reference evidence="1" key="1">
    <citation type="submission" date="2014-09" db="EMBL/GenBank/DDBJ databases">
        <authorList>
            <person name="Magalhaes I.L.F."/>
            <person name="Oliveira U."/>
            <person name="Santos F.R."/>
            <person name="Vidigal T.H.D.A."/>
            <person name="Brescovit A.D."/>
            <person name="Santos A.J."/>
        </authorList>
    </citation>
    <scope>NUCLEOTIDE SEQUENCE</scope>
    <source>
        <tissue evidence="1">Shoot tissue taken approximately 20 cm above the soil surface</tissue>
    </source>
</reference>
<protein>
    <submittedName>
        <fullName evidence="1">Uncharacterized protein</fullName>
    </submittedName>
</protein>
<name>A0A0A9GLI9_ARUDO</name>
<accession>A0A0A9GLI9</accession>
<proteinExistence type="predicted"/>
<sequence length="72" mass="8446">MWLLSQEESLSLRVSLSLYKCSLVVSMKQFFHAWKEVEASLKMIAFFCFQIFQAAIAKIFMKNWCVQSLLAF</sequence>